<dbReference type="CDD" id="cd14797">
    <property type="entry name" value="DUF302"/>
    <property type="match status" value="1"/>
</dbReference>
<sequence length="129" mass="14763">MIYKVKTDTKIEKLKEELEEKAKKFGFGILKSYAFQDILEGKGFPIEKDITVYELCNPAGAQKVLSQIVEISVYLPCRLSVYEENGQTVLATIGFENILESVEVDEDFKLFMSELFKHLKALMNSWNKG</sequence>
<evidence type="ECO:0000313" key="2">
    <source>
        <dbReference type="EMBL" id="CAA6803695.1"/>
    </source>
</evidence>
<protein>
    <recommendedName>
        <fullName evidence="1">DUF302 domain-containing protein</fullName>
    </recommendedName>
</protein>
<organism evidence="2">
    <name type="scientific">uncultured Sulfurovum sp</name>
    <dbReference type="NCBI Taxonomy" id="269237"/>
    <lineage>
        <taxon>Bacteria</taxon>
        <taxon>Pseudomonadati</taxon>
        <taxon>Campylobacterota</taxon>
        <taxon>Epsilonproteobacteria</taxon>
        <taxon>Campylobacterales</taxon>
        <taxon>Sulfurovaceae</taxon>
        <taxon>Sulfurovum</taxon>
        <taxon>environmental samples</taxon>
    </lineage>
</organism>
<dbReference type="Pfam" id="PF03625">
    <property type="entry name" value="DUF302"/>
    <property type="match status" value="1"/>
</dbReference>
<reference evidence="2" key="1">
    <citation type="submission" date="2020-01" db="EMBL/GenBank/DDBJ databases">
        <authorList>
            <person name="Meier V. D."/>
            <person name="Meier V D."/>
        </authorList>
    </citation>
    <scope>NUCLEOTIDE SEQUENCE</scope>
    <source>
        <strain evidence="2">HLG_WM_MAG_06</strain>
    </source>
</reference>
<dbReference type="PANTHER" id="PTHR38342:SF1">
    <property type="entry name" value="SLR5037 PROTEIN"/>
    <property type="match status" value="1"/>
</dbReference>
<dbReference type="Gene3D" id="3.30.310.70">
    <property type="entry name" value="TT1751-like domain"/>
    <property type="match status" value="1"/>
</dbReference>
<dbReference type="SUPFAM" id="SSF103247">
    <property type="entry name" value="TT1751-like"/>
    <property type="match status" value="1"/>
</dbReference>
<accession>A0A6S6SL64</accession>
<dbReference type="InterPro" id="IPR005180">
    <property type="entry name" value="DUF302"/>
</dbReference>
<dbReference type="EMBL" id="CACVAP010000041">
    <property type="protein sequence ID" value="CAA6803695.1"/>
    <property type="molecule type" value="Genomic_DNA"/>
</dbReference>
<proteinExistence type="predicted"/>
<feature type="domain" description="DUF302" evidence="1">
    <location>
        <begin position="36"/>
        <end position="93"/>
    </location>
</feature>
<evidence type="ECO:0000259" key="1">
    <source>
        <dbReference type="Pfam" id="PF03625"/>
    </source>
</evidence>
<dbReference type="AlphaFoldDB" id="A0A6S6SL64"/>
<dbReference type="PANTHER" id="PTHR38342">
    <property type="entry name" value="SLR5037 PROTEIN"/>
    <property type="match status" value="1"/>
</dbReference>
<dbReference type="InterPro" id="IPR035923">
    <property type="entry name" value="TT1751-like_sf"/>
</dbReference>
<gene>
    <name evidence="2" type="ORF">HELGO_WM13987</name>
</gene>
<name>A0A6S6SL64_9BACT</name>